<dbReference type="Proteomes" id="UP000190657">
    <property type="component" value="Unassembled WGS sequence"/>
</dbReference>
<proteinExistence type="inferred from homology"/>
<keyword evidence="7" id="KW-0472">Membrane</keyword>
<evidence type="ECO:0000256" key="2">
    <source>
        <dbReference type="ARBA" id="ARBA00004401"/>
    </source>
</evidence>
<dbReference type="PRINTS" id="PR00727">
    <property type="entry name" value="LEADERPTASE"/>
</dbReference>
<keyword evidence="7" id="KW-1133">Transmembrane helix</keyword>
<feature type="active site" evidence="6">
    <location>
        <position position="57"/>
    </location>
</feature>
<dbReference type="NCBIfam" id="TIGR02227">
    <property type="entry name" value="sigpep_I_bact"/>
    <property type="match status" value="1"/>
</dbReference>
<reference evidence="9 10" key="1">
    <citation type="submission" date="2017-02" db="EMBL/GenBank/DDBJ databases">
        <authorList>
            <person name="Peterson S.W."/>
        </authorList>
    </citation>
    <scope>NUCLEOTIDE SEQUENCE [LARGE SCALE GENOMIC DNA]</scope>
    <source>
        <strain evidence="9 10">ATCC 51222</strain>
    </source>
</reference>
<evidence type="ECO:0000313" key="9">
    <source>
        <dbReference type="EMBL" id="SJZ34334.1"/>
    </source>
</evidence>
<dbReference type="InterPro" id="IPR000223">
    <property type="entry name" value="Pept_S26A_signal_pept_1"/>
</dbReference>
<dbReference type="RefSeq" id="WP_078767659.1">
    <property type="nucleotide sequence ID" value="NZ_FUWW01000001.1"/>
</dbReference>
<dbReference type="CDD" id="cd06530">
    <property type="entry name" value="S26_SPase_I"/>
    <property type="match status" value="1"/>
</dbReference>
<dbReference type="InterPro" id="IPR019533">
    <property type="entry name" value="Peptidase_S26"/>
</dbReference>
<evidence type="ECO:0000256" key="6">
    <source>
        <dbReference type="PIRSR" id="PIRSR600223-1"/>
    </source>
</evidence>
<accession>A0A1T4JW24</accession>
<dbReference type="InterPro" id="IPR036286">
    <property type="entry name" value="LexA/Signal_pep-like_sf"/>
</dbReference>
<dbReference type="Pfam" id="PF10502">
    <property type="entry name" value="Peptidase_S26"/>
    <property type="match status" value="1"/>
</dbReference>
<dbReference type="GO" id="GO:0004252">
    <property type="term" value="F:serine-type endopeptidase activity"/>
    <property type="evidence" value="ECO:0007669"/>
    <property type="project" value="InterPro"/>
</dbReference>
<dbReference type="EC" id="3.4.21.89" evidence="4 7"/>
<dbReference type="Gene3D" id="2.10.109.10">
    <property type="entry name" value="Umud Fragment, subunit A"/>
    <property type="match status" value="1"/>
</dbReference>
<dbReference type="PROSITE" id="PS00760">
    <property type="entry name" value="SPASE_I_2"/>
    <property type="match status" value="1"/>
</dbReference>
<dbReference type="PROSITE" id="PS00761">
    <property type="entry name" value="SPASE_I_3"/>
    <property type="match status" value="1"/>
</dbReference>
<dbReference type="EMBL" id="FUWW01000001">
    <property type="protein sequence ID" value="SJZ34334.1"/>
    <property type="molecule type" value="Genomic_DNA"/>
</dbReference>
<keyword evidence="7" id="KW-0645">Protease</keyword>
<comment type="similarity">
    <text evidence="3 7">Belongs to the peptidase S26 family.</text>
</comment>
<evidence type="ECO:0000256" key="7">
    <source>
        <dbReference type="RuleBase" id="RU362042"/>
    </source>
</evidence>
<feature type="active site" evidence="6">
    <location>
        <position position="100"/>
    </location>
</feature>
<evidence type="ECO:0000256" key="4">
    <source>
        <dbReference type="ARBA" id="ARBA00013208"/>
    </source>
</evidence>
<keyword evidence="5 7" id="KW-0378">Hydrolase</keyword>
<comment type="catalytic activity">
    <reaction evidence="1 7">
        <text>Cleavage of hydrophobic, N-terminal signal or leader sequences from secreted and periplasmic proteins.</text>
        <dbReference type="EC" id="3.4.21.89"/>
    </reaction>
</comment>
<evidence type="ECO:0000313" key="10">
    <source>
        <dbReference type="Proteomes" id="UP000190657"/>
    </source>
</evidence>
<dbReference type="PANTHER" id="PTHR43390:SF1">
    <property type="entry name" value="CHLOROPLAST PROCESSING PEPTIDASE"/>
    <property type="match status" value="1"/>
</dbReference>
<keyword evidence="10" id="KW-1185">Reference proteome</keyword>
<dbReference type="PANTHER" id="PTHR43390">
    <property type="entry name" value="SIGNAL PEPTIDASE I"/>
    <property type="match status" value="1"/>
</dbReference>
<dbReference type="OrthoDB" id="9802919at2"/>
<dbReference type="SUPFAM" id="SSF51306">
    <property type="entry name" value="LexA/Signal peptidase"/>
    <property type="match status" value="1"/>
</dbReference>
<dbReference type="STRING" id="290054.SAMN02745114_00146"/>
<dbReference type="GO" id="GO:0009003">
    <property type="term" value="F:signal peptidase activity"/>
    <property type="evidence" value="ECO:0007669"/>
    <property type="project" value="UniProtKB-EC"/>
</dbReference>
<gene>
    <name evidence="9" type="ORF">SAMN02745114_00146</name>
</gene>
<feature type="transmembrane region" description="Helical" evidence="7">
    <location>
        <begin position="29"/>
        <end position="53"/>
    </location>
</feature>
<dbReference type="GO" id="GO:0005886">
    <property type="term" value="C:plasma membrane"/>
    <property type="evidence" value="ECO:0007669"/>
    <property type="project" value="UniProtKB-SubCell"/>
</dbReference>
<comment type="subcellular location">
    <subcellularLocation>
        <location evidence="2">Cell membrane</location>
        <topology evidence="2">Single-pass type II membrane protein</topology>
    </subcellularLocation>
    <subcellularLocation>
        <location evidence="7">Membrane</location>
        <topology evidence="7">Single-pass type II membrane protein</topology>
    </subcellularLocation>
</comment>
<dbReference type="InterPro" id="IPR019757">
    <property type="entry name" value="Pept_S26A_signal_pept_1_Lys-AS"/>
</dbReference>
<dbReference type="GO" id="GO:0006465">
    <property type="term" value="P:signal peptide processing"/>
    <property type="evidence" value="ECO:0007669"/>
    <property type="project" value="InterPro"/>
</dbReference>
<evidence type="ECO:0000256" key="5">
    <source>
        <dbReference type="ARBA" id="ARBA00022801"/>
    </source>
</evidence>
<organism evidence="9 10">
    <name type="scientific">Eubacterium coprostanoligenes</name>
    <dbReference type="NCBI Taxonomy" id="290054"/>
    <lineage>
        <taxon>Bacteria</taxon>
        <taxon>Bacillati</taxon>
        <taxon>Bacillota</taxon>
        <taxon>Clostridia</taxon>
        <taxon>Eubacteriales</taxon>
        <taxon>Eubacteriaceae</taxon>
        <taxon>Eubacterium</taxon>
    </lineage>
</organism>
<evidence type="ECO:0000256" key="3">
    <source>
        <dbReference type="ARBA" id="ARBA00009370"/>
    </source>
</evidence>
<evidence type="ECO:0000259" key="8">
    <source>
        <dbReference type="Pfam" id="PF10502"/>
    </source>
</evidence>
<name>A0A1T4JW24_9FIRM</name>
<sequence length="198" mass="22658">MSKKVKTSAETEVEEEETQKSKLREFLEFIAPIVIALVVAMILKYCIFANAVIPTGSMLETIQKGDRVIASRLEYKFNDPERFDIAIFKYPDDESQLFVKRIIGLPGETVDIVDGTVYVTGADGKTMKLRDDFVAPENMDRYNGTFVVPEDSYFVMGDNRDNSVDSRYWTTTNFVSRDKFVGKVMFRYYPFNTAGKLE</sequence>
<dbReference type="InterPro" id="IPR019758">
    <property type="entry name" value="Pept_S26A_signal_pept_1_CS"/>
</dbReference>
<evidence type="ECO:0000256" key="1">
    <source>
        <dbReference type="ARBA" id="ARBA00000677"/>
    </source>
</evidence>
<keyword evidence="7" id="KW-0812">Transmembrane</keyword>
<feature type="domain" description="Peptidase S26" evidence="8">
    <location>
        <begin position="28"/>
        <end position="189"/>
    </location>
</feature>
<dbReference type="AlphaFoldDB" id="A0A1T4JW24"/>
<protein>
    <recommendedName>
        <fullName evidence="4 7">Signal peptidase I</fullName>
        <ecNumber evidence="4 7">3.4.21.89</ecNumber>
    </recommendedName>
</protein>